<evidence type="ECO:0000313" key="2">
    <source>
        <dbReference type="Proteomes" id="UP000466307"/>
    </source>
</evidence>
<sequence length="285" mass="31022">MIVVRSAAMNADIPLMVLRPVSDRPAPMLYLLNGAGGGEDGANWAARTDYQQFFAGKHVNVVTPLKGAFSYYTDWQRDDARLGRQKWETFLTRELPPVLNRELGTNGRNAIAGISMSGTSVLNLAARSPHLYRATASYSGCARTSDPIGQAFIRAVVEDRGKADMTNMWGPLDGPGWRANDPFLNAEKLRGTTVYLSSNTGLPGGDEALPPGASPDQALSMSDQVILGGGIETAMNVCTQQLADRLRQLNIPAVVHIRNTGTHSWGYWEREHKASWPSIRSALAR</sequence>
<dbReference type="InterPro" id="IPR050583">
    <property type="entry name" value="Mycobacterial_A85_antigen"/>
</dbReference>
<dbReference type="EMBL" id="JAADZU010000103">
    <property type="protein sequence ID" value="NDK92185.1"/>
    <property type="molecule type" value="Genomic_DNA"/>
</dbReference>
<proteinExistence type="predicted"/>
<keyword evidence="2" id="KW-1185">Reference proteome</keyword>
<comment type="caution">
    <text evidence="1">The sequence shown here is derived from an EMBL/GenBank/DDBJ whole genome shotgun (WGS) entry which is preliminary data.</text>
</comment>
<dbReference type="GO" id="GO:0016747">
    <property type="term" value="F:acyltransferase activity, transferring groups other than amino-acyl groups"/>
    <property type="evidence" value="ECO:0007669"/>
    <property type="project" value="TreeGrafter"/>
</dbReference>
<accession>A0A7K3LV70</accession>
<dbReference type="InterPro" id="IPR029058">
    <property type="entry name" value="AB_hydrolase_fold"/>
</dbReference>
<dbReference type="PANTHER" id="PTHR48098:SF1">
    <property type="entry name" value="DIACYLGLYCEROL ACYLTRANSFERASE_MYCOLYLTRANSFERASE AG85A"/>
    <property type="match status" value="1"/>
</dbReference>
<dbReference type="Gene3D" id="3.40.50.1820">
    <property type="entry name" value="alpha/beta hydrolase"/>
    <property type="match status" value="1"/>
</dbReference>
<protein>
    <submittedName>
        <fullName evidence="1">Esterase family protein</fullName>
    </submittedName>
</protein>
<dbReference type="SUPFAM" id="SSF53474">
    <property type="entry name" value="alpha/beta-Hydrolases"/>
    <property type="match status" value="1"/>
</dbReference>
<dbReference type="Pfam" id="PF00756">
    <property type="entry name" value="Esterase"/>
    <property type="match status" value="1"/>
</dbReference>
<dbReference type="RefSeq" id="WP_059039267.1">
    <property type="nucleotide sequence ID" value="NZ_JAADZU010000103.1"/>
</dbReference>
<evidence type="ECO:0000313" key="1">
    <source>
        <dbReference type="EMBL" id="NDK92185.1"/>
    </source>
</evidence>
<organism evidence="1 2">
    <name type="scientific">Gordonia desulfuricans</name>
    <dbReference type="NCBI Taxonomy" id="89051"/>
    <lineage>
        <taxon>Bacteria</taxon>
        <taxon>Bacillati</taxon>
        <taxon>Actinomycetota</taxon>
        <taxon>Actinomycetes</taxon>
        <taxon>Mycobacteriales</taxon>
        <taxon>Gordoniaceae</taxon>
        <taxon>Gordonia</taxon>
    </lineage>
</organism>
<name>A0A7K3LV70_9ACTN</name>
<dbReference type="PANTHER" id="PTHR48098">
    <property type="entry name" value="ENTEROCHELIN ESTERASE-RELATED"/>
    <property type="match status" value="1"/>
</dbReference>
<dbReference type="Proteomes" id="UP000466307">
    <property type="component" value="Unassembled WGS sequence"/>
</dbReference>
<dbReference type="AlphaFoldDB" id="A0A7K3LV70"/>
<reference evidence="1 2" key="1">
    <citation type="submission" date="2020-01" db="EMBL/GenBank/DDBJ databases">
        <title>Investigation of new actinobacteria for the biodesulphurisation of diesel fuel.</title>
        <authorList>
            <person name="Athi Narayanan S.M."/>
        </authorList>
    </citation>
    <scope>NUCLEOTIDE SEQUENCE [LARGE SCALE GENOMIC DNA]</scope>
    <source>
        <strain evidence="1 2">213E</strain>
    </source>
</reference>
<dbReference type="InterPro" id="IPR000801">
    <property type="entry name" value="Esterase-like"/>
</dbReference>
<gene>
    <name evidence="1" type="ORF">GYA93_21845</name>
</gene>